<accession>A0ABC8YFL3</accession>
<keyword evidence="5" id="KW-0060">Ascorbate biosynthesis</keyword>
<reference evidence="12" key="1">
    <citation type="submission" date="2024-06" db="EMBL/GenBank/DDBJ databases">
        <authorList>
            <person name="Ryan C."/>
        </authorList>
    </citation>
    <scope>NUCLEOTIDE SEQUENCE [LARGE SCALE GENOMIC DNA]</scope>
</reference>
<dbReference type="InterPro" id="IPR050432">
    <property type="entry name" value="FAD-linked_Oxidoreductases_BP"/>
</dbReference>
<dbReference type="GO" id="GO:0019853">
    <property type="term" value="P:L-ascorbic acid biosynthetic process"/>
    <property type="evidence" value="ECO:0007669"/>
    <property type="project" value="UniProtKB-KW"/>
</dbReference>
<dbReference type="AlphaFoldDB" id="A0ABC8YFL3"/>
<evidence type="ECO:0000256" key="9">
    <source>
        <dbReference type="SAM" id="Phobius"/>
    </source>
</evidence>
<dbReference type="Gene3D" id="3.30.43.10">
    <property type="entry name" value="Uridine Diphospho-n-acetylenolpyruvylglucosamine Reductase, domain 2"/>
    <property type="match status" value="1"/>
</dbReference>
<sequence>MAGQDISRAMRLGAMQQSQAKGVLALLLLILACLLIPALYLLHGDNRHPLEPIACIDDGGTSSCTVTNTYGSFPDRSTCRAANATYPRTEQELVAAVAAAAAAKRKVKVATRHSHSFPKLACPGGREGTIISTQWLNRTVRVDAEKRLVTVESGMILGDLIAVAAAAGLALPHSPYWNGLTIGGLLATGAHGSSLWGKGSAVHEYVVGIRIVTPAPANQGFAVVRELGADHPDLDAAKVSLGVLGVISQVTLALEPMFKRSVTFVTRDDSDLAEKVTVWGRLHEFGDMTWLPYQHKVVYREDDRVDMSTPGDGLNEFLGFRSYGKLGLFAARVVDEWLEEKGADVARCLMARLPTWKVQRQAYGFTNDGVSFTGYPVVGFQHRIQASGACIKSSEGGSLLSTCAWDPRVRGSVLYNSGFSVGLSKAPAFIADLQRLRDLNPRAFCGLEGKLGILMRYVRASSALLGKAEDSLDFDVVYYRSSADGALRKHADVVDEMEQMALRKYGAVPHWGKNRNFAFDGAIAKYPKAEEFLRVKVIYDPDRIFSSEWSDQVLGIEGSPSIVGKGCAIEGLCVCSDDSHCAPDKGYFCRPGKVYKEARVCMLDSDERRRSDIAGEL</sequence>
<evidence type="ECO:0000256" key="5">
    <source>
        <dbReference type="ARBA" id="ARBA00022644"/>
    </source>
</evidence>
<organism evidence="11 12">
    <name type="scientific">Urochloa decumbens</name>
    <dbReference type="NCBI Taxonomy" id="240449"/>
    <lineage>
        <taxon>Eukaryota</taxon>
        <taxon>Viridiplantae</taxon>
        <taxon>Streptophyta</taxon>
        <taxon>Embryophyta</taxon>
        <taxon>Tracheophyta</taxon>
        <taxon>Spermatophyta</taxon>
        <taxon>Magnoliopsida</taxon>
        <taxon>Liliopsida</taxon>
        <taxon>Poales</taxon>
        <taxon>Poaceae</taxon>
        <taxon>PACMAD clade</taxon>
        <taxon>Panicoideae</taxon>
        <taxon>Panicodae</taxon>
        <taxon>Paniceae</taxon>
        <taxon>Melinidinae</taxon>
        <taxon>Urochloa</taxon>
    </lineage>
</organism>
<feature type="domain" description="FAD-binding PCMH-type" evidence="10">
    <location>
        <begin position="77"/>
        <end position="257"/>
    </location>
</feature>
<keyword evidence="9" id="KW-0472">Membrane</keyword>
<dbReference type="InterPro" id="IPR007173">
    <property type="entry name" value="ALO_C"/>
</dbReference>
<evidence type="ECO:0000256" key="8">
    <source>
        <dbReference type="ARBA" id="ARBA00048083"/>
    </source>
</evidence>
<evidence type="ECO:0000256" key="6">
    <source>
        <dbReference type="ARBA" id="ARBA00022729"/>
    </source>
</evidence>
<keyword evidence="6" id="KW-0732">Signal</keyword>
<dbReference type="SUPFAM" id="SSF56176">
    <property type="entry name" value="FAD-binding/transporter-associated domain-like"/>
    <property type="match status" value="1"/>
</dbReference>
<dbReference type="Pfam" id="PF01565">
    <property type="entry name" value="FAD_binding_4"/>
    <property type="match status" value="1"/>
</dbReference>
<comment type="pathway">
    <text evidence="2">Cofactor biosynthesis; L-ascorbate biosynthesis.</text>
</comment>
<gene>
    <name evidence="11" type="ORF">URODEC1_LOCUS32955</name>
</gene>
<evidence type="ECO:0000256" key="7">
    <source>
        <dbReference type="ARBA" id="ARBA00023002"/>
    </source>
</evidence>
<evidence type="ECO:0000313" key="12">
    <source>
        <dbReference type="Proteomes" id="UP001497457"/>
    </source>
</evidence>
<dbReference type="FunFam" id="3.30.465.10:FF:000033">
    <property type="entry name" value="L-gulonolactone oxidase 5"/>
    <property type="match status" value="1"/>
</dbReference>
<proteinExistence type="inferred from homology"/>
<dbReference type="InterPro" id="IPR016167">
    <property type="entry name" value="FAD-bd_PCMH_sub1"/>
</dbReference>
<keyword evidence="9" id="KW-0812">Transmembrane</keyword>
<name>A0ABC8YFL3_9POAL</name>
<dbReference type="Proteomes" id="UP001497457">
    <property type="component" value="Chromosome 16b"/>
</dbReference>
<dbReference type="Gene3D" id="3.30.70.2520">
    <property type="match status" value="1"/>
</dbReference>
<keyword evidence="12" id="KW-1185">Reference proteome</keyword>
<dbReference type="Gene3D" id="3.30.465.10">
    <property type="match status" value="1"/>
</dbReference>
<protein>
    <recommendedName>
        <fullName evidence="4">L-gulonolactone oxidase</fullName>
        <ecNumber evidence="4">1.1.3.8</ecNumber>
    </recommendedName>
</protein>
<comment type="similarity">
    <text evidence="3">Belongs to the oxygen-dependent FAD-linked oxidoreductase family.</text>
</comment>
<evidence type="ECO:0000256" key="3">
    <source>
        <dbReference type="ARBA" id="ARBA00005466"/>
    </source>
</evidence>
<dbReference type="PROSITE" id="PS51387">
    <property type="entry name" value="FAD_PCMH"/>
    <property type="match status" value="1"/>
</dbReference>
<reference evidence="11 12" key="2">
    <citation type="submission" date="2024-10" db="EMBL/GenBank/DDBJ databases">
        <authorList>
            <person name="Ryan C."/>
        </authorList>
    </citation>
    <scope>NUCLEOTIDE SEQUENCE [LARGE SCALE GENOMIC DNA]</scope>
</reference>
<feature type="transmembrane region" description="Helical" evidence="9">
    <location>
        <begin position="21"/>
        <end position="42"/>
    </location>
</feature>
<keyword evidence="9" id="KW-1133">Transmembrane helix</keyword>
<dbReference type="NCBIfam" id="TIGR01677">
    <property type="entry name" value="pln_FAD_oxido"/>
    <property type="match status" value="1"/>
</dbReference>
<evidence type="ECO:0000256" key="1">
    <source>
        <dbReference type="ARBA" id="ARBA00001974"/>
    </source>
</evidence>
<dbReference type="EMBL" id="OZ075126">
    <property type="protein sequence ID" value="CAL4941263.1"/>
    <property type="molecule type" value="Genomic_DNA"/>
</dbReference>
<evidence type="ECO:0000256" key="4">
    <source>
        <dbReference type="ARBA" id="ARBA00013121"/>
    </source>
</evidence>
<evidence type="ECO:0000313" key="11">
    <source>
        <dbReference type="EMBL" id="CAL4941263.1"/>
    </source>
</evidence>
<dbReference type="InterPro" id="IPR036318">
    <property type="entry name" value="FAD-bd_PCMH-like_sf"/>
</dbReference>
<keyword evidence="7" id="KW-0560">Oxidoreductase</keyword>
<dbReference type="EC" id="1.1.3.8" evidence="4"/>
<dbReference type="Pfam" id="PF22906">
    <property type="entry name" value="GULLO2-like_3rd"/>
    <property type="match status" value="1"/>
</dbReference>
<dbReference type="InterPro" id="IPR016169">
    <property type="entry name" value="FAD-bd_PCMH_sub2"/>
</dbReference>
<dbReference type="Pfam" id="PF04030">
    <property type="entry name" value="ALO"/>
    <property type="match status" value="1"/>
</dbReference>
<comment type="cofactor">
    <cofactor evidence="1">
        <name>FAD</name>
        <dbReference type="ChEBI" id="CHEBI:57692"/>
    </cofactor>
</comment>
<dbReference type="PANTHER" id="PTHR13878">
    <property type="entry name" value="GULONOLACTONE OXIDASE"/>
    <property type="match status" value="1"/>
</dbReference>
<dbReference type="InterPro" id="IPR006094">
    <property type="entry name" value="Oxid_FAD_bind_N"/>
</dbReference>
<evidence type="ECO:0000256" key="2">
    <source>
        <dbReference type="ARBA" id="ARBA00005147"/>
    </source>
</evidence>
<dbReference type="InterPro" id="IPR055154">
    <property type="entry name" value="GULLO2-like_C"/>
</dbReference>
<dbReference type="InterPro" id="IPR016166">
    <property type="entry name" value="FAD-bd_PCMH"/>
</dbReference>
<evidence type="ECO:0000259" key="10">
    <source>
        <dbReference type="PROSITE" id="PS51387"/>
    </source>
</evidence>
<dbReference type="GO" id="GO:0050105">
    <property type="term" value="F:L-gulonolactone oxidase activity"/>
    <property type="evidence" value="ECO:0007669"/>
    <property type="project" value="UniProtKB-EC"/>
</dbReference>
<dbReference type="InterPro" id="IPR010030">
    <property type="entry name" value="GULO_Plant"/>
</dbReference>
<comment type="catalytic activity">
    <reaction evidence="8">
        <text>L-gulono-1,4-lactone + O2 = L-ascorbate + H2O2 + H(+)</text>
        <dbReference type="Rhea" id="RHEA:32363"/>
        <dbReference type="ChEBI" id="CHEBI:15378"/>
        <dbReference type="ChEBI" id="CHEBI:15379"/>
        <dbReference type="ChEBI" id="CHEBI:16240"/>
        <dbReference type="ChEBI" id="CHEBI:17587"/>
        <dbReference type="ChEBI" id="CHEBI:38290"/>
        <dbReference type="EC" id="1.1.3.8"/>
    </reaction>
</comment>
<dbReference type="PANTHER" id="PTHR13878:SF166">
    <property type="entry name" value="L-GULONOLACTONE OXIDASE"/>
    <property type="match status" value="1"/>
</dbReference>